<feature type="binding site" evidence="10">
    <location>
        <begin position="6"/>
        <end position="11"/>
    </location>
    <ligand>
        <name>FAD</name>
        <dbReference type="ChEBI" id="CHEBI:57692"/>
    </ligand>
</feature>
<evidence type="ECO:0000256" key="6">
    <source>
        <dbReference type="ARBA" id="ARBA00022694"/>
    </source>
</evidence>
<dbReference type="NCBIfam" id="NF003739">
    <property type="entry name" value="PRK05335.1"/>
    <property type="match status" value="1"/>
</dbReference>
<dbReference type="InterPro" id="IPR002218">
    <property type="entry name" value="MnmG-rel"/>
</dbReference>
<dbReference type="EC" id="2.1.1.74" evidence="10"/>
<keyword evidence="8 10" id="KW-0521">NADP</keyword>
<evidence type="ECO:0000313" key="12">
    <source>
        <dbReference type="EMBL" id="HIZ72510.1"/>
    </source>
</evidence>
<gene>
    <name evidence="10 12" type="primary">trmFO</name>
    <name evidence="12" type="ORF">H9964_02890</name>
</gene>
<dbReference type="HAMAP" id="MF_01037">
    <property type="entry name" value="TrmFO"/>
    <property type="match status" value="1"/>
</dbReference>
<comment type="catalytic activity">
    <reaction evidence="10">
        <text>uridine(54) in tRNA + (6R)-5,10-methylene-5,6,7,8-tetrahydrofolate + NADH + H(+) = 5-methyluridine(54) in tRNA + (6S)-5,6,7,8-tetrahydrofolate + NAD(+)</text>
        <dbReference type="Rhea" id="RHEA:16873"/>
        <dbReference type="Rhea" id="RHEA-COMP:10167"/>
        <dbReference type="Rhea" id="RHEA-COMP:10193"/>
        <dbReference type="ChEBI" id="CHEBI:15378"/>
        <dbReference type="ChEBI" id="CHEBI:15636"/>
        <dbReference type="ChEBI" id="CHEBI:57453"/>
        <dbReference type="ChEBI" id="CHEBI:57540"/>
        <dbReference type="ChEBI" id="CHEBI:57945"/>
        <dbReference type="ChEBI" id="CHEBI:65315"/>
        <dbReference type="ChEBI" id="CHEBI:74447"/>
        <dbReference type="EC" id="2.1.1.74"/>
    </reaction>
</comment>
<dbReference type="Gene3D" id="3.50.50.60">
    <property type="entry name" value="FAD/NAD(P)-binding domain"/>
    <property type="match status" value="2"/>
</dbReference>
<comment type="subcellular location">
    <subcellularLocation>
        <location evidence="10">Cytoplasm</location>
    </subcellularLocation>
</comment>
<dbReference type="PANTHER" id="PTHR11806:SF2">
    <property type="entry name" value="METHYLENETETRAHYDROFOLATE--TRNA-(URACIL-5-)-METHYLTRANSFERASE TRMFO"/>
    <property type="match status" value="1"/>
</dbReference>
<comment type="caution">
    <text evidence="12">The sequence shown here is derived from an EMBL/GenBank/DDBJ whole genome shotgun (WGS) entry which is preliminary data.</text>
</comment>
<dbReference type="EMBL" id="DXBB01000048">
    <property type="protein sequence ID" value="HIZ72510.1"/>
    <property type="molecule type" value="Genomic_DNA"/>
</dbReference>
<feature type="domain" description="MnmG N-terminal" evidence="11">
    <location>
        <begin position="2"/>
        <end position="361"/>
    </location>
</feature>
<keyword evidence="6 10" id="KW-0819">tRNA processing</keyword>
<dbReference type="SUPFAM" id="SSF51905">
    <property type="entry name" value="FAD/NAD(P)-binding domain"/>
    <property type="match status" value="1"/>
</dbReference>
<name>A0A9D2G553_9FIRM</name>
<reference evidence="12" key="1">
    <citation type="journal article" date="2021" name="PeerJ">
        <title>Extensive microbial diversity within the chicken gut microbiome revealed by metagenomics and culture.</title>
        <authorList>
            <person name="Gilroy R."/>
            <person name="Ravi A."/>
            <person name="Getino M."/>
            <person name="Pursley I."/>
            <person name="Horton D.L."/>
            <person name="Alikhan N.F."/>
            <person name="Baker D."/>
            <person name="Gharbi K."/>
            <person name="Hall N."/>
            <person name="Watson M."/>
            <person name="Adriaenssens E.M."/>
            <person name="Foster-Nyarko E."/>
            <person name="Jarju S."/>
            <person name="Secka A."/>
            <person name="Antonio M."/>
            <person name="Oren A."/>
            <person name="Chaudhuri R.R."/>
            <person name="La Ragione R."/>
            <person name="Hildebrand F."/>
            <person name="Pallen M.J."/>
        </authorList>
    </citation>
    <scope>NUCLEOTIDE SEQUENCE</scope>
    <source>
        <strain evidence="12">ChiW7-2402</strain>
    </source>
</reference>
<dbReference type="Proteomes" id="UP000824102">
    <property type="component" value="Unassembled WGS sequence"/>
</dbReference>
<sequence>MIRIIGAGLAGSEAAYYLGSRGVEVELVDMKPKKFTPAHESANFGELVCSNSLKSDDVWGNACGLLKEEMRRLGSLTMAAAEVSRVPAGGALAVDREKFSAYITEQLRACPHIHIVCEEVTSLPERGVIATGPLTGGALYKDIEEKLGASLHFYDASAPIVAADSIDLDHTFTGDRYGKGTGDYINCPLTKEEYYAFVEALTSAERATLHDFEKGEIFEGCMPLEVMASRGKDTLRFGTFKPVGLADEDGVRPYAVLQLRKENEAGTSYNLVGCQTNLKFGEQKRVFSLIPALAHAEFERYGVMHRNTYLPADRLLNNDFSLKSHPDLFFAGQITGVEGYVESAMSGLFVGIHIWNRLHGKLSEAPEDICVSGALARYISTENKDFQPMNANYGILRQSVCVRDKKEKKRRLGALALEEIERFKATICGEGGR</sequence>
<dbReference type="AlphaFoldDB" id="A0A9D2G553"/>
<dbReference type="GO" id="GO:0050660">
    <property type="term" value="F:flavin adenine dinucleotide binding"/>
    <property type="evidence" value="ECO:0007669"/>
    <property type="project" value="UniProtKB-UniRule"/>
</dbReference>
<evidence type="ECO:0000256" key="2">
    <source>
        <dbReference type="ARBA" id="ARBA00022490"/>
    </source>
</evidence>
<dbReference type="InterPro" id="IPR036188">
    <property type="entry name" value="FAD/NAD-bd_sf"/>
</dbReference>
<dbReference type="GO" id="GO:0002098">
    <property type="term" value="P:tRNA wobble uridine modification"/>
    <property type="evidence" value="ECO:0007669"/>
    <property type="project" value="TreeGrafter"/>
</dbReference>
<dbReference type="NCBIfam" id="TIGR00137">
    <property type="entry name" value="gid_trmFO"/>
    <property type="match status" value="1"/>
</dbReference>
<reference evidence="12" key="2">
    <citation type="submission" date="2021-04" db="EMBL/GenBank/DDBJ databases">
        <authorList>
            <person name="Gilroy R."/>
        </authorList>
    </citation>
    <scope>NUCLEOTIDE SEQUENCE</scope>
    <source>
        <strain evidence="12">ChiW7-2402</strain>
    </source>
</reference>
<keyword evidence="9 10" id="KW-0520">NAD</keyword>
<keyword evidence="5 10" id="KW-0808">Transferase</keyword>
<dbReference type="GO" id="GO:0030488">
    <property type="term" value="P:tRNA methylation"/>
    <property type="evidence" value="ECO:0007669"/>
    <property type="project" value="TreeGrafter"/>
</dbReference>
<proteinExistence type="inferred from homology"/>
<protein>
    <recommendedName>
        <fullName evidence="10">Methylenetetrahydrofolate--tRNA-(uracil-5-)-methyltransferase TrmFO</fullName>
        <ecNumber evidence="10">2.1.1.74</ecNumber>
    </recommendedName>
    <alternativeName>
        <fullName evidence="10">Folate-dependent tRNA (uracil-5-)-methyltransferase</fullName>
    </alternativeName>
    <alternativeName>
        <fullName evidence="10">Folate-dependent tRNA(M-5-U54)-methyltransferase</fullName>
    </alternativeName>
</protein>
<evidence type="ECO:0000256" key="3">
    <source>
        <dbReference type="ARBA" id="ARBA00022603"/>
    </source>
</evidence>
<comment type="catalytic activity">
    <reaction evidence="10">
        <text>uridine(54) in tRNA + (6R)-5,10-methylene-5,6,7,8-tetrahydrofolate + NADPH + H(+) = 5-methyluridine(54) in tRNA + (6S)-5,6,7,8-tetrahydrofolate + NADP(+)</text>
        <dbReference type="Rhea" id="RHEA:62372"/>
        <dbReference type="Rhea" id="RHEA-COMP:10167"/>
        <dbReference type="Rhea" id="RHEA-COMP:10193"/>
        <dbReference type="ChEBI" id="CHEBI:15378"/>
        <dbReference type="ChEBI" id="CHEBI:15636"/>
        <dbReference type="ChEBI" id="CHEBI:57453"/>
        <dbReference type="ChEBI" id="CHEBI:57783"/>
        <dbReference type="ChEBI" id="CHEBI:58349"/>
        <dbReference type="ChEBI" id="CHEBI:65315"/>
        <dbReference type="ChEBI" id="CHEBI:74447"/>
        <dbReference type="EC" id="2.1.1.74"/>
    </reaction>
</comment>
<organism evidence="12 13">
    <name type="scientific">Candidatus Gallimonas intestinavium</name>
    <dbReference type="NCBI Taxonomy" id="2838603"/>
    <lineage>
        <taxon>Bacteria</taxon>
        <taxon>Bacillati</taxon>
        <taxon>Bacillota</taxon>
        <taxon>Clostridia</taxon>
        <taxon>Candidatus Gallimonas</taxon>
    </lineage>
</organism>
<evidence type="ECO:0000256" key="4">
    <source>
        <dbReference type="ARBA" id="ARBA00022630"/>
    </source>
</evidence>
<keyword evidence="2 10" id="KW-0963">Cytoplasm</keyword>
<evidence type="ECO:0000256" key="1">
    <source>
        <dbReference type="ARBA" id="ARBA00001974"/>
    </source>
</evidence>
<comment type="cofactor">
    <cofactor evidence="1 10">
        <name>FAD</name>
        <dbReference type="ChEBI" id="CHEBI:57692"/>
    </cofactor>
</comment>
<evidence type="ECO:0000313" key="13">
    <source>
        <dbReference type="Proteomes" id="UP000824102"/>
    </source>
</evidence>
<dbReference type="Pfam" id="PF01134">
    <property type="entry name" value="GIDA"/>
    <property type="match status" value="1"/>
</dbReference>
<comment type="similarity">
    <text evidence="10">Belongs to the MnmG family. TrmFO subfamily.</text>
</comment>
<evidence type="ECO:0000256" key="10">
    <source>
        <dbReference type="HAMAP-Rule" id="MF_01037"/>
    </source>
</evidence>
<keyword evidence="4 10" id="KW-0285">Flavoprotein</keyword>
<dbReference type="InterPro" id="IPR004417">
    <property type="entry name" value="TrmFO"/>
</dbReference>
<dbReference type="InterPro" id="IPR040131">
    <property type="entry name" value="MnmG_N"/>
</dbReference>
<evidence type="ECO:0000256" key="5">
    <source>
        <dbReference type="ARBA" id="ARBA00022679"/>
    </source>
</evidence>
<keyword evidence="7 10" id="KW-0274">FAD</keyword>
<evidence type="ECO:0000256" key="9">
    <source>
        <dbReference type="ARBA" id="ARBA00023027"/>
    </source>
</evidence>
<evidence type="ECO:0000259" key="11">
    <source>
        <dbReference type="Pfam" id="PF01134"/>
    </source>
</evidence>
<accession>A0A9D2G553</accession>
<dbReference type="PANTHER" id="PTHR11806">
    <property type="entry name" value="GLUCOSE INHIBITED DIVISION PROTEIN A"/>
    <property type="match status" value="1"/>
</dbReference>
<dbReference type="GO" id="GO:0005829">
    <property type="term" value="C:cytosol"/>
    <property type="evidence" value="ECO:0007669"/>
    <property type="project" value="TreeGrafter"/>
</dbReference>
<keyword evidence="3 10" id="KW-0489">Methyltransferase</keyword>
<dbReference type="GO" id="GO:0047151">
    <property type="term" value="F:tRNA (uracil(54)-C5)-methyltransferase activity, 5,10-methylenetetrahydrofolate-dependent"/>
    <property type="evidence" value="ECO:0007669"/>
    <property type="project" value="UniProtKB-UniRule"/>
</dbReference>
<evidence type="ECO:0000256" key="8">
    <source>
        <dbReference type="ARBA" id="ARBA00022857"/>
    </source>
</evidence>
<comment type="function">
    <text evidence="10">Catalyzes the folate-dependent formation of 5-methyl-uridine at position 54 (M-5-U54) in all tRNAs.</text>
</comment>
<evidence type="ECO:0000256" key="7">
    <source>
        <dbReference type="ARBA" id="ARBA00022827"/>
    </source>
</evidence>